<sequence length="119" mass="13017">MFQIPTLKSTKTLFVINKDFYVKKDTAEIRASVEVLVPAGGTRPNKVGYSVASFTAEQEVYDALNLANGPIMATFETEPRESRNGFGNTTNTDHLVRVIADQSQNKPAPSTNQPQAKAN</sequence>
<evidence type="ECO:0000313" key="2">
    <source>
        <dbReference type="EMBL" id="SDR70191.1"/>
    </source>
</evidence>
<dbReference type="OrthoDB" id="6904760at2"/>
<evidence type="ECO:0000313" key="3">
    <source>
        <dbReference type="Proteomes" id="UP000243426"/>
    </source>
</evidence>
<dbReference type="Proteomes" id="UP000243426">
    <property type="component" value="Chromosome I"/>
</dbReference>
<dbReference type="AlphaFoldDB" id="A0A1H1L6I0"/>
<accession>A0A1H1L6I0</accession>
<keyword evidence="3" id="KW-1185">Reference proteome</keyword>
<reference evidence="3" key="1">
    <citation type="submission" date="2016-10" db="EMBL/GenBank/DDBJ databases">
        <authorList>
            <person name="Varghese N."/>
            <person name="Submissions S."/>
        </authorList>
    </citation>
    <scope>NUCLEOTIDE SEQUENCE [LARGE SCALE GENOMIC DNA]</scope>
    <source>
        <strain evidence="3">2SM5</strain>
    </source>
</reference>
<dbReference type="STRING" id="797277.SAMN05216198_0114"/>
<proteinExistence type="predicted"/>
<feature type="region of interest" description="Disordered" evidence="1">
    <location>
        <begin position="77"/>
        <end position="119"/>
    </location>
</feature>
<dbReference type="EMBL" id="LT629748">
    <property type="protein sequence ID" value="SDR70191.1"/>
    <property type="molecule type" value="Genomic_DNA"/>
</dbReference>
<evidence type="ECO:0000256" key="1">
    <source>
        <dbReference type="SAM" id="MobiDB-lite"/>
    </source>
</evidence>
<organism evidence="2 3">
    <name type="scientific">Halopseudomonas litoralis</name>
    <dbReference type="NCBI Taxonomy" id="797277"/>
    <lineage>
        <taxon>Bacteria</taxon>
        <taxon>Pseudomonadati</taxon>
        <taxon>Pseudomonadota</taxon>
        <taxon>Gammaproteobacteria</taxon>
        <taxon>Pseudomonadales</taxon>
        <taxon>Pseudomonadaceae</taxon>
        <taxon>Halopseudomonas</taxon>
    </lineage>
</organism>
<feature type="compositionally biased region" description="Polar residues" evidence="1">
    <location>
        <begin position="101"/>
        <end position="119"/>
    </location>
</feature>
<dbReference type="RefSeq" id="WP_090271546.1">
    <property type="nucleotide sequence ID" value="NZ_LT629748.1"/>
</dbReference>
<gene>
    <name evidence="2" type="ORF">SAMN05216198_0114</name>
</gene>
<protein>
    <submittedName>
        <fullName evidence="2">Uncharacterized protein</fullName>
    </submittedName>
</protein>
<name>A0A1H1L6I0_9GAMM</name>